<dbReference type="AlphaFoldDB" id="A0A8S1DNV4"/>
<evidence type="ECO:0000313" key="3">
    <source>
        <dbReference type="Proteomes" id="UP000494165"/>
    </source>
</evidence>
<comment type="caution">
    <text evidence="2">The sequence shown here is derived from an EMBL/GenBank/DDBJ whole genome shotgun (WGS) entry which is preliminary data.</text>
</comment>
<dbReference type="EMBL" id="CADEPI010000408">
    <property type="protein sequence ID" value="CAB3385374.1"/>
    <property type="molecule type" value="Genomic_DNA"/>
</dbReference>
<feature type="transmembrane region" description="Helical" evidence="1">
    <location>
        <begin position="17"/>
        <end position="37"/>
    </location>
</feature>
<protein>
    <submittedName>
        <fullName evidence="2">Uncharacterized protein</fullName>
    </submittedName>
</protein>
<accession>A0A8S1DNV4</accession>
<organism evidence="2 3">
    <name type="scientific">Cloeon dipterum</name>
    <dbReference type="NCBI Taxonomy" id="197152"/>
    <lineage>
        <taxon>Eukaryota</taxon>
        <taxon>Metazoa</taxon>
        <taxon>Ecdysozoa</taxon>
        <taxon>Arthropoda</taxon>
        <taxon>Hexapoda</taxon>
        <taxon>Insecta</taxon>
        <taxon>Pterygota</taxon>
        <taxon>Palaeoptera</taxon>
        <taxon>Ephemeroptera</taxon>
        <taxon>Pisciforma</taxon>
        <taxon>Baetidae</taxon>
        <taxon>Cloeon</taxon>
    </lineage>
</organism>
<keyword evidence="3" id="KW-1185">Reference proteome</keyword>
<keyword evidence="1" id="KW-0812">Transmembrane</keyword>
<reference evidence="2 3" key="1">
    <citation type="submission" date="2020-04" db="EMBL/GenBank/DDBJ databases">
        <authorList>
            <person name="Alioto T."/>
            <person name="Alioto T."/>
            <person name="Gomez Garrido J."/>
        </authorList>
    </citation>
    <scope>NUCLEOTIDE SEQUENCE [LARGE SCALE GENOMIC DNA]</scope>
</reference>
<gene>
    <name evidence="2" type="ORF">CLODIP_2_CD01106</name>
</gene>
<sequence>MGSYIYAVRDFGSEGDMGLFVTLFVACFIEVMLIKAITEIASASIASSATQVHHTSLYIYDDKNNFIQSGL</sequence>
<keyword evidence="1" id="KW-0472">Membrane</keyword>
<keyword evidence="1" id="KW-1133">Transmembrane helix</keyword>
<name>A0A8S1DNV4_9INSE</name>
<proteinExistence type="predicted"/>
<evidence type="ECO:0000256" key="1">
    <source>
        <dbReference type="SAM" id="Phobius"/>
    </source>
</evidence>
<evidence type="ECO:0000313" key="2">
    <source>
        <dbReference type="EMBL" id="CAB3385374.1"/>
    </source>
</evidence>
<dbReference type="Proteomes" id="UP000494165">
    <property type="component" value="Unassembled WGS sequence"/>
</dbReference>